<feature type="domain" description="RsdA/BaiN/AoA(So)-like Rossmann fold-like" evidence="5">
    <location>
        <begin position="2"/>
        <end position="401"/>
    </location>
</feature>
<gene>
    <name evidence="7" type="ORF">HCR_04380</name>
</gene>
<keyword evidence="4" id="KW-0732">Signal</keyword>
<dbReference type="Gene3D" id="2.40.30.10">
    <property type="entry name" value="Translation factors"/>
    <property type="match status" value="1"/>
</dbReference>
<dbReference type="Gene3D" id="1.10.8.260">
    <property type="entry name" value="HI0933 insert domain-like"/>
    <property type="match status" value="1"/>
</dbReference>
<dbReference type="InterPro" id="IPR004792">
    <property type="entry name" value="BaiN-like"/>
</dbReference>
<dbReference type="SUPFAM" id="SSF160996">
    <property type="entry name" value="HI0933 insert domain-like"/>
    <property type="match status" value="1"/>
</dbReference>
<organism evidence="7 8">
    <name type="scientific">Hydrogenimonas cancrithermarum</name>
    <dbReference type="NCBI Taxonomy" id="2993563"/>
    <lineage>
        <taxon>Bacteria</taxon>
        <taxon>Pseudomonadati</taxon>
        <taxon>Campylobacterota</taxon>
        <taxon>Epsilonproteobacteria</taxon>
        <taxon>Campylobacterales</taxon>
        <taxon>Hydrogenimonadaceae</taxon>
        <taxon>Hydrogenimonas</taxon>
    </lineage>
</organism>
<evidence type="ECO:0000256" key="2">
    <source>
        <dbReference type="ARBA" id="ARBA00022630"/>
    </source>
</evidence>
<evidence type="ECO:0000256" key="3">
    <source>
        <dbReference type="ARBA" id="ARBA00022827"/>
    </source>
</evidence>
<dbReference type="PANTHER" id="PTHR42887">
    <property type="entry name" value="OS12G0638800 PROTEIN"/>
    <property type="match status" value="1"/>
</dbReference>
<comment type="cofactor">
    <cofactor evidence="1">
        <name>FAD</name>
        <dbReference type="ChEBI" id="CHEBI:57692"/>
    </cofactor>
</comment>
<dbReference type="InterPro" id="IPR055178">
    <property type="entry name" value="RsdA/BaiN/AoA(So)-like_dom"/>
</dbReference>
<feature type="domain" description="RsdA/BaiN/AoA(So)-like insert" evidence="6">
    <location>
        <begin position="186"/>
        <end position="348"/>
    </location>
</feature>
<protein>
    <submittedName>
        <fullName evidence="7">Aminoacetone oxidase family FAD-binding enzyme</fullName>
    </submittedName>
</protein>
<dbReference type="RefSeq" id="WP_286337330.1">
    <property type="nucleotide sequence ID" value="NZ_AP027370.1"/>
</dbReference>
<accession>A0ABM8FIL6</accession>
<dbReference type="Proteomes" id="UP001321445">
    <property type="component" value="Chromosome"/>
</dbReference>
<evidence type="ECO:0000259" key="6">
    <source>
        <dbReference type="Pfam" id="PF22780"/>
    </source>
</evidence>
<dbReference type="PANTHER" id="PTHR42887:SF2">
    <property type="entry name" value="OS12G0638800 PROTEIN"/>
    <property type="match status" value="1"/>
</dbReference>
<dbReference type="InterPro" id="IPR036188">
    <property type="entry name" value="FAD/NAD-bd_sf"/>
</dbReference>
<keyword evidence="8" id="KW-1185">Reference proteome</keyword>
<dbReference type="SUPFAM" id="SSF51905">
    <property type="entry name" value="FAD/NAD(P)-binding domain"/>
    <property type="match status" value="1"/>
</dbReference>
<feature type="chain" id="PRO_5045271490" evidence="4">
    <location>
        <begin position="23"/>
        <end position="405"/>
    </location>
</feature>
<name>A0ABM8FIL6_9BACT</name>
<evidence type="ECO:0000259" key="5">
    <source>
        <dbReference type="Pfam" id="PF03486"/>
    </source>
</evidence>
<dbReference type="InterPro" id="IPR023166">
    <property type="entry name" value="BaiN-like_dom_sf"/>
</dbReference>
<sequence>MRVAIVGGGAAGLMAAVTAAEAGTSVDLYEQNRDVGKKILASGNGRCNISNTSLSSKDYFGKHPSFVDFALKQFDFGAFERFCESIGLPLDIKPDGRVYPLSNEARSVQLALRRYAAHLGVNMLTQRTVTSVERISGKFLIFSDIGKEEYDRVLVCTGSPAAPQLGGSMSGWQIAESFGHTIVPAYPSLVGLHLSGKWHERMSGVKRDAEVTLYVDGKREVAVGGDLLFTRYGISGFAVLDISSFASPALLQGHRVSVGLNLLPAFDRQRLISYLQRLAKRVPFLTLEALLESVLPHKTAAALLASLKLEGRMPAADAGAKCIRSIATRILDWRFDVTETHGYRHAEVAGGGVDTAEVDPKTMASKRVPGLYFAGEVLDIVGKRGGYNLHFAWASGYLAGRGVMR</sequence>
<dbReference type="Gene3D" id="3.50.50.60">
    <property type="entry name" value="FAD/NAD(P)-binding domain"/>
    <property type="match status" value="1"/>
</dbReference>
<feature type="signal peptide" evidence="4">
    <location>
        <begin position="1"/>
        <end position="22"/>
    </location>
</feature>
<reference evidence="7 8" key="1">
    <citation type="submission" date="2023-03" db="EMBL/GenBank/DDBJ databases">
        <title>Description of Hydrogenimonas sp. ISO32.</title>
        <authorList>
            <person name="Mino S."/>
            <person name="Fukazawa S."/>
            <person name="Sawabe T."/>
        </authorList>
    </citation>
    <scope>NUCLEOTIDE SEQUENCE [LARGE SCALE GENOMIC DNA]</scope>
    <source>
        <strain evidence="7 8">ISO32</strain>
    </source>
</reference>
<evidence type="ECO:0000313" key="7">
    <source>
        <dbReference type="EMBL" id="BDY12126.1"/>
    </source>
</evidence>
<evidence type="ECO:0000256" key="1">
    <source>
        <dbReference type="ARBA" id="ARBA00001974"/>
    </source>
</evidence>
<proteinExistence type="predicted"/>
<evidence type="ECO:0000313" key="8">
    <source>
        <dbReference type="Proteomes" id="UP001321445"/>
    </source>
</evidence>
<dbReference type="Pfam" id="PF03486">
    <property type="entry name" value="HI0933_like"/>
    <property type="match status" value="1"/>
</dbReference>
<dbReference type="Pfam" id="PF22780">
    <property type="entry name" value="HI0933_like_1st"/>
    <property type="match status" value="1"/>
</dbReference>
<evidence type="ECO:0000256" key="4">
    <source>
        <dbReference type="SAM" id="SignalP"/>
    </source>
</evidence>
<keyword evidence="3" id="KW-0274">FAD</keyword>
<dbReference type="EMBL" id="AP027370">
    <property type="protein sequence ID" value="BDY12126.1"/>
    <property type="molecule type" value="Genomic_DNA"/>
</dbReference>
<dbReference type="InterPro" id="IPR057661">
    <property type="entry name" value="RsdA/BaiN/AoA(So)_Rossmann"/>
</dbReference>
<dbReference type="PRINTS" id="PR00368">
    <property type="entry name" value="FADPNR"/>
</dbReference>
<keyword evidence="2" id="KW-0285">Flavoprotein</keyword>
<dbReference type="NCBIfam" id="TIGR00275">
    <property type="entry name" value="aminoacetone oxidase family FAD-binding enzyme"/>
    <property type="match status" value="1"/>
</dbReference>
<dbReference type="PRINTS" id="PR00411">
    <property type="entry name" value="PNDRDTASEI"/>
</dbReference>